<feature type="domain" description="M23ase beta-sheet core" evidence="9">
    <location>
        <begin position="329"/>
        <end position="431"/>
    </location>
</feature>
<sequence>MRSAPALGWIALAVLCAAGPSRAADAQPAQQASPDLLDAQRRRLGDATEAAAEAEARRHRAEGDVDAIRADRARLSAALIDATARVRDAEARSAAVSERLAELTAGEDAIRQSLAGRRTETARVLAALQRIGLHPPPALLASPGDMLDAIRASTLLVSVVPGLRGAAAALATDLAELGRLRTLAAGQRDALRIESATLGAERARLADLVAARQAAQAAAEGALDGERQRAAALAQEATGLKDLVSRLEGDVASARRAADAARAADEARRRVAEADAAGVAAKAAAAGARDPARLAPAVAFADAKGHLTLPVVGRTVKEYGTADGYGGQERGLSLATRPGAVVTAPADGWISFSGPYRSYGQLLIMTMGDGYHVVLAGLARSDVVPGQFVLAGEPLGAMGDGSARAAAAIALGAGEPVLYVEFRKDGAAIDPAPWWAKAELQKVRG</sequence>
<protein>
    <recommendedName>
        <fullName evidence="9">M23ase beta-sheet core domain-containing protein</fullName>
    </recommendedName>
</protein>
<dbReference type="RefSeq" id="WP_129224485.1">
    <property type="nucleotide sequence ID" value="NZ_QYBB01000004.1"/>
</dbReference>
<evidence type="ECO:0000256" key="2">
    <source>
        <dbReference type="ARBA" id="ARBA00022670"/>
    </source>
</evidence>
<organism evidence="10 11">
    <name type="scientific">Lichenibacterium minor</name>
    <dbReference type="NCBI Taxonomy" id="2316528"/>
    <lineage>
        <taxon>Bacteria</taxon>
        <taxon>Pseudomonadati</taxon>
        <taxon>Pseudomonadota</taxon>
        <taxon>Alphaproteobacteria</taxon>
        <taxon>Hyphomicrobiales</taxon>
        <taxon>Lichenihabitantaceae</taxon>
        <taxon>Lichenibacterium</taxon>
    </lineage>
</organism>
<name>A0A4Q2U979_9HYPH</name>
<dbReference type="Pfam" id="PF01551">
    <property type="entry name" value="Peptidase_M23"/>
    <property type="match status" value="1"/>
</dbReference>
<reference evidence="10 11" key="1">
    <citation type="submission" date="2018-12" db="EMBL/GenBank/DDBJ databases">
        <authorList>
            <person name="Grouzdev D.S."/>
            <person name="Krutkina M.S."/>
        </authorList>
    </citation>
    <scope>NUCLEOTIDE SEQUENCE [LARGE SCALE GENOMIC DNA]</scope>
    <source>
        <strain evidence="10 11">RmlP026</strain>
    </source>
</reference>
<evidence type="ECO:0000256" key="4">
    <source>
        <dbReference type="ARBA" id="ARBA00022801"/>
    </source>
</evidence>
<dbReference type="SUPFAM" id="SSF51261">
    <property type="entry name" value="Duplicated hybrid motif"/>
    <property type="match status" value="1"/>
</dbReference>
<evidence type="ECO:0000313" key="11">
    <source>
        <dbReference type="Proteomes" id="UP000290759"/>
    </source>
</evidence>
<evidence type="ECO:0000256" key="5">
    <source>
        <dbReference type="ARBA" id="ARBA00022833"/>
    </source>
</evidence>
<evidence type="ECO:0000256" key="3">
    <source>
        <dbReference type="ARBA" id="ARBA00022723"/>
    </source>
</evidence>
<keyword evidence="2" id="KW-0645">Protease</keyword>
<dbReference type="GO" id="GO:0006508">
    <property type="term" value="P:proteolysis"/>
    <property type="evidence" value="ECO:0007669"/>
    <property type="project" value="UniProtKB-KW"/>
</dbReference>
<accession>A0A4Q2U979</accession>
<dbReference type="InterPro" id="IPR050570">
    <property type="entry name" value="Cell_wall_metabolism_enzyme"/>
</dbReference>
<dbReference type="GO" id="GO:0004222">
    <property type="term" value="F:metalloendopeptidase activity"/>
    <property type="evidence" value="ECO:0007669"/>
    <property type="project" value="TreeGrafter"/>
</dbReference>
<evidence type="ECO:0000256" key="7">
    <source>
        <dbReference type="SAM" id="Coils"/>
    </source>
</evidence>
<keyword evidence="4" id="KW-0378">Hydrolase</keyword>
<reference evidence="10 11" key="2">
    <citation type="submission" date="2019-02" db="EMBL/GenBank/DDBJ databases">
        <title>'Lichenibacterium ramalinii' gen. nov. sp. nov., 'Lichenibacterium minor' gen. nov. sp. nov.</title>
        <authorList>
            <person name="Pankratov T."/>
        </authorList>
    </citation>
    <scope>NUCLEOTIDE SEQUENCE [LARGE SCALE GENOMIC DNA]</scope>
    <source>
        <strain evidence="10 11">RmlP026</strain>
    </source>
</reference>
<dbReference type="PANTHER" id="PTHR21666">
    <property type="entry name" value="PEPTIDASE-RELATED"/>
    <property type="match status" value="1"/>
</dbReference>
<dbReference type="PANTHER" id="PTHR21666:SF288">
    <property type="entry name" value="CELL DIVISION PROTEIN YTFB"/>
    <property type="match status" value="1"/>
</dbReference>
<dbReference type="GO" id="GO:0046872">
    <property type="term" value="F:metal ion binding"/>
    <property type="evidence" value="ECO:0007669"/>
    <property type="project" value="UniProtKB-KW"/>
</dbReference>
<feature type="signal peptide" evidence="8">
    <location>
        <begin position="1"/>
        <end position="23"/>
    </location>
</feature>
<keyword evidence="8" id="KW-0732">Signal</keyword>
<keyword evidence="11" id="KW-1185">Reference proteome</keyword>
<evidence type="ECO:0000256" key="8">
    <source>
        <dbReference type="SAM" id="SignalP"/>
    </source>
</evidence>
<dbReference type="CDD" id="cd12797">
    <property type="entry name" value="M23_peptidase"/>
    <property type="match status" value="1"/>
</dbReference>
<keyword evidence="7" id="KW-0175">Coiled coil</keyword>
<evidence type="ECO:0000259" key="9">
    <source>
        <dbReference type="Pfam" id="PF01551"/>
    </source>
</evidence>
<keyword evidence="5" id="KW-0862">Zinc</keyword>
<feature type="coiled-coil region" evidence="7">
    <location>
        <begin position="244"/>
        <end position="277"/>
    </location>
</feature>
<comment type="caution">
    <text evidence="10">The sequence shown here is derived from an EMBL/GenBank/DDBJ whole genome shotgun (WGS) entry which is preliminary data.</text>
</comment>
<dbReference type="InterPro" id="IPR016047">
    <property type="entry name" value="M23ase_b-sheet_dom"/>
</dbReference>
<gene>
    <name evidence="10" type="ORF">D3273_05945</name>
</gene>
<evidence type="ECO:0000313" key="10">
    <source>
        <dbReference type="EMBL" id="RYC32992.1"/>
    </source>
</evidence>
<keyword evidence="6" id="KW-0482">Metalloprotease</keyword>
<dbReference type="OrthoDB" id="9809144at2"/>
<evidence type="ECO:0000256" key="6">
    <source>
        <dbReference type="ARBA" id="ARBA00023049"/>
    </source>
</evidence>
<feature type="coiled-coil region" evidence="7">
    <location>
        <begin position="37"/>
        <end position="92"/>
    </location>
</feature>
<dbReference type="Proteomes" id="UP000290759">
    <property type="component" value="Unassembled WGS sequence"/>
</dbReference>
<evidence type="ECO:0000256" key="1">
    <source>
        <dbReference type="ARBA" id="ARBA00001947"/>
    </source>
</evidence>
<comment type="cofactor">
    <cofactor evidence="1">
        <name>Zn(2+)</name>
        <dbReference type="ChEBI" id="CHEBI:29105"/>
    </cofactor>
</comment>
<dbReference type="Gene3D" id="2.70.70.10">
    <property type="entry name" value="Glucose Permease (Domain IIA)"/>
    <property type="match status" value="1"/>
</dbReference>
<dbReference type="InterPro" id="IPR011055">
    <property type="entry name" value="Dup_hybrid_motif"/>
</dbReference>
<dbReference type="AlphaFoldDB" id="A0A4Q2U979"/>
<keyword evidence="3" id="KW-0479">Metal-binding</keyword>
<dbReference type="EMBL" id="QYBB01000004">
    <property type="protein sequence ID" value="RYC32992.1"/>
    <property type="molecule type" value="Genomic_DNA"/>
</dbReference>
<feature type="chain" id="PRO_5020875249" description="M23ase beta-sheet core domain-containing protein" evidence="8">
    <location>
        <begin position="24"/>
        <end position="445"/>
    </location>
</feature>
<proteinExistence type="predicted"/>